<dbReference type="PANTHER" id="PTHR43433:SF5">
    <property type="entry name" value="AB HYDROLASE-1 DOMAIN-CONTAINING PROTEIN"/>
    <property type="match status" value="1"/>
</dbReference>
<name>A0A069PSH6_9BURK</name>
<evidence type="ECO:0000313" key="3">
    <source>
        <dbReference type="EMBL" id="KDR43663.1"/>
    </source>
</evidence>
<feature type="domain" description="AB hydrolase-1" evidence="2">
    <location>
        <begin position="70"/>
        <end position="306"/>
    </location>
</feature>
<dbReference type="PANTHER" id="PTHR43433">
    <property type="entry name" value="HYDROLASE, ALPHA/BETA FOLD FAMILY PROTEIN"/>
    <property type="match status" value="1"/>
</dbReference>
<feature type="chain" id="PRO_5007372377" description="AB hydrolase-1 domain-containing protein" evidence="1">
    <location>
        <begin position="25"/>
        <end position="322"/>
    </location>
</feature>
<dbReference type="PRINTS" id="PR00111">
    <property type="entry name" value="ABHYDROLASE"/>
</dbReference>
<dbReference type="SUPFAM" id="SSF53474">
    <property type="entry name" value="alpha/beta-Hydrolases"/>
    <property type="match status" value="1"/>
</dbReference>
<dbReference type="Gene3D" id="3.40.50.1820">
    <property type="entry name" value="alpha/beta hydrolase"/>
    <property type="match status" value="1"/>
</dbReference>
<dbReference type="PRINTS" id="PR00412">
    <property type="entry name" value="EPOXHYDRLASE"/>
</dbReference>
<dbReference type="RefSeq" id="WP_232256128.1">
    <property type="nucleotide sequence ID" value="NZ_CADFFX010000001.1"/>
</dbReference>
<dbReference type="InterPro" id="IPR050471">
    <property type="entry name" value="AB_hydrolase"/>
</dbReference>
<dbReference type="EMBL" id="JFHC01000006">
    <property type="protein sequence ID" value="KDR43663.1"/>
    <property type="molecule type" value="Genomic_DNA"/>
</dbReference>
<organism evidence="3 4">
    <name type="scientific">Caballeronia glathei</name>
    <dbReference type="NCBI Taxonomy" id="60547"/>
    <lineage>
        <taxon>Bacteria</taxon>
        <taxon>Pseudomonadati</taxon>
        <taxon>Pseudomonadota</taxon>
        <taxon>Betaproteobacteria</taxon>
        <taxon>Burkholderiales</taxon>
        <taxon>Burkholderiaceae</taxon>
        <taxon>Caballeronia</taxon>
    </lineage>
</organism>
<dbReference type="InterPro" id="IPR000073">
    <property type="entry name" value="AB_hydrolase_1"/>
</dbReference>
<dbReference type="AlphaFoldDB" id="A0A069PSH6"/>
<dbReference type="STRING" id="60547.GCA_000751215_02543"/>
<dbReference type="InterPro" id="IPR029058">
    <property type="entry name" value="AB_hydrolase_fold"/>
</dbReference>
<sequence length="322" mass="34550">MKTMKLIFACLCIALMCGAWPAQADDIAFAKSGICGLDAPRPERDAALRQQVVPGRNGPIAYYRFGRGTPVVLITGYRASIAEWDAFFLGELAQHHEVIVFDNRGVGGSSPLPGRYGVEYGMRDMADDAADVISHLGLRRVTVVGWSMGGMIAQQLALGPASARLERLVLISTAAPGAQGVPLRREVGEVLSSHGPDAFARIMGVLFPPDAVEDAKRCFGGDMFRPSGYRATPVSDDVSAQQNRAIQRWFTNDDAARALGKLAVPTLVVTGAQDDVLSVENSRTLARIIAPARLAIVADAGHALMFQYPLELGKMVSEFAPR</sequence>
<proteinExistence type="predicted"/>
<dbReference type="Pfam" id="PF00561">
    <property type="entry name" value="Abhydrolase_1"/>
    <property type="match status" value="1"/>
</dbReference>
<keyword evidence="4" id="KW-1185">Reference proteome</keyword>
<gene>
    <name evidence="3" type="ORF">BG61_32745</name>
</gene>
<dbReference type="GO" id="GO:0003824">
    <property type="term" value="F:catalytic activity"/>
    <property type="evidence" value="ECO:0007669"/>
    <property type="project" value="InterPro"/>
</dbReference>
<dbReference type="Proteomes" id="UP000027466">
    <property type="component" value="Unassembled WGS sequence"/>
</dbReference>
<protein>
    <recommendedName>
        <fullName evidence="2">AB hydrolase-1 domain-containing protein</fullName>
    </recommendedName>
</protein>
<feature type="signal peptide" evidence="1">
    <location>
        <begin position="1"/>
        <end position="24"/>
    </location>
</feature>
<comment type="caution">
    <text evidence="3">The sequence shown here is derived from an EMBL/GenBank/DDBJ whole genome shotgun (WGS) entry which is preliminary data.</text>
</comment>
<keyword evidence="1" id="KW-0732">Signal</keyword>
<dbReference type="InterPro" id="IPR000639">
    <property type="entry name" value="Epox_hydrolase-like"/>
</dbReference>
<evidence type="ECO:0000256" key="1">
    <source>
        <dbReference type="SAM" id="SignalP"/>
    </source>
</evidence>
<evidence type="ECO:0000313" key="4">
    <source>
        <dbReference type="Proteomes" id="UP000027466"/>
    </source>
</evidence>
<accession>A0A069PSH6</accession>
<reference evidence="3 4" key="1">
    <citation type="submission" date="2014-03" db="EMBL/GenBank/DDBJ databases">
        <title>Draft Genome Sequences of Four Burkholderia Strains.</title>
        <authorList>
            <person name="Liu X.Y."/>
            <person name="Li C.X."/>
            <person name="Xu J.H."/>
        </authorList>
    </citation>
    <scope>NUCLEOTIDE SEQUENCE [LARGE SCALE GENOMIC DNA]</scope>
    <source>
        <strain evidence="3 4">DSM 50014</strain>
    </source>
</reference>
<evidence type="ECO:0000259" key="2">
    <source>
        <dbReference type="Pfam" id="PF00561"/>
    </source>
</evidence>